<dbReference type="EMBL" id="JAWLNX010000019">
    <property type="protein sequence ID" value="MEB3370471.1"/>
    <property type="molecule type" value="Genomic_DNA"/>
</dbReference>
<feature type="compositionally biased region" description="Polar residues" evidence="1">
    <location>
        <begin position="29"/>
        <end position="43"/>
    </location>
</feature>
<sequence length="58" mass="6157">MTCELNKDAKIDANCVIINRACGDHPTGVNGSSGSNAITTFRSPETAIDTPLLRRPRG</sequence>
<evidence type="ECO:0008006" key="4">
    <source>
        <dbReference type="Google" id="ProtNLM"/>
    </source>
</evidence>
<evidence type="ECO:0000313" key="2">
    <source>
        <dbReference type="EMBL" id="MEB3370471.1"/>
    </source>
</evidence>
<evidence type="ECO:0000313" key="3">
    <source>
        <dbReference type="Proteomes" id="UP001327093"/>
    </source>
</evidence>
<keyword evidence="3" id="KW-1185">Reference proteome</keyword>
<protein>
    <recommendedName>
        <fullName evidence="4">DUF397 domain-containing protein</fullName>
    </recommendedName>
</protein>
<organism evidence="2 3">
    <name type="scientific">Saccharopolyspora mangrovi</name>
    <dbReference type="NCBI Taxonomy" id="3082379"/>
    <lineage>
        <taxon>Bacteria</taxon>
        <taxon>Bacillati</taxon>
        <taxon>Actinomycetota</taxon>
        <taxon>Actinomycetes</taxon>
        <taxon>Pseudonocardiales</taxon>
        <taxon>Pseudonocardiaceae</taxon>
        <taxon>Saccharopolyspora</taxon>
    </lineage>
</organism>
<gene>
    <name evidence="2" type="ORF">R4I43_23995</name>
</gene>
<proteinExistence type="predicted"/>
<reference evidence="2 3" key="1">
    <citation type="submission" date="2023-10" db="EMBL/GenBank/DDBJ databases">
        <title>Saccharopolyspora sp. nov., isolated from mangrove soil.</title>
        <authorList>
            <person name="Lu Y."/>
            <person name="Liu W."/>
        </authorList>
    </citation>
    <scope>NUCLEOTIDE SEQUENCE [LARGE SCALE GENOMIC DNA]</scope>
    <source>
        <strain evidence="2 3">S2-29</strain>
    </source>
</reference>
<accession>A0ABU6AGB0</accession>
<evidence type="ECO:0000256" key="1">
    <source>
        <dbReference type="SAM" id="MobiDB-lite"/>
    </source>
</evidence>
<feature type="region of interest" description="Disordered" evidence="1">
    <location>
        <begin position="28"/>
        <end position="58"/>
    </location>
</feature>
<dbReference type="Proteomes" id="UP001327093">
    <property type="component" value="Unassembled WGS sequence"/>
</dbReference>
<comment type="caution">
    <text evidence="2">The sequence shown here is derived from an EMBL/GenBank/DDBJ whole genome shotgun (WGS) entry which is preliminary data.</text>
</comment>
<dbReference type="RefSeq" id="WP_324267950.1">
    <property type="nucleotide sequence ID" value="NZ_JAWLNX010000019.1"/>
</dbReference>
<name>A0ABU6AGB0_9PSEU</name>